<proteinExistence type="predicted"/>
<dbReference type="Proteomes" id="UP000095564">
    <property type="component" value="Unassembled WGS sequence"/>
</dbReference>
<organism evidence="1 2">
    <name type="scientific">Anaerostipes hadrus</name>
    <dbReference type="NCBI Taxonomy" id="649756"/>
    <lineage>
        <taxon>Bacteria</taxon>
        <taxon>Bacillati</taxon>
        <taxon>Bacillota</taxon>
        <taxon>Clostridia</taxon>
        <taxon>Lachnospirales</taxon>
        <taxon>Lachnospiraceae</taxon>
        <taxon>Anaerostipes</taxon>
    </lineage>
</organism>
<evidence type="ECO:0008006" key="3">
    <source>
        <dbReference type="Google" id="ProtNLM"/>
    </source>
</evidence>
<reference evidence="1 2" key="1">
    <citation type="submission" date="2015-09" db="EMBL/GenBank/DDBJ databases">
        <authorList>
            <consortium name="Pathogen Informatics"/>
        </authorList>
    </citation>
    <scope>NUCLEOTIDE SEQUENCE [LARGE SCALE GENOMIC DNA]</scope>
    <source>
        <strain evidence="1 2">2789STDY5834908</strain>
    </source>
</reference>
<sequence length="697" mass="81328">MLKKIKKIDKMSHNKKMKIDMKKEERTKLMSFFTSNLSGRVRNFELPATKALMPLYESIVNSIYAIDERQQKENSLNGRIMIHIVREPQQYIQTDGIDGSINDITGFIIIDNGIGFNDANMKSFLQLDSTYRIEKGGKGVGRFTWLKAFRKAKIESCFENGDQWVKRSFDFMLNQDEINDSLIKIDELKDNKTVVTLEDCLSPYKDKLPKGGDNVATKIMQHCFIYLMSPTCPEIIVVDDINQQTYNINQMFRNSIQEESNPIEFEIKNEKFFLRHAKIMDSSFEASKLYLYANDRMVQEINIEKYIVDLDKNLFFEKGYYYAGVLSGEFLDKNVGTNRTSFMIPNIAENDLEIGMNDIILNTSEEIKVYLSEYLKEVKKKKKERIAKYIKTTAPQYRHLLNYMEEDIESIKPSLSETKLDDELHKIKRKFEKQLKEENEKILKTLEVGAVNLDSYQEKFANQFAKISEANKSSLAEYVAHRKVVLELLKKGIRSNDFGKYSKEAFIHNLIYPMRRTSEEIEYQAHNLWLIDEKLAYCDYISSDVPFNNDSKEGRPDVLLLDSPVAVSDEENTGREYGTIIIFELKRPMRDDYTSSDNPIDQMMDYAEKLKENTVKDKYGRTIKTSDNTQLYLYAVCDITDTLIKIARKYNFCETPDKLGMYYYNHVINAYIEILSYDKIIDDTAKRNKILFDKLGI</sequence>
<dbReference type="SUPFAM" id="SSF55874">
    <property type="entry name" value="ATPase domain of HSP90 chaperone/DNA topoisomerase II/histidine kinase"/>
    <property type="match status" value="1"/>
</dbReference>
<gene>
    <name evidence="1" type="ORF">ERS852520_01784</name>
</gene>
<name>A0A174PL23_ANAHA</name>
<evidence type="ECO:0000313" key="1">
    <source>
        <dbReference type="EMBL" id="CUP61924.1"/>
    </source>
</evidence>
<dbReference type="RefSeq" id="WP_242854524.1">
    <property type="nucleotide sequence ID" value="NZ_CZAU01000016.1"/>
</dbReference>
<dbReference type="EMBL" id="CZAU01000016">
    <property type="protein sequence ID" value="CUP61924.1"/>
    <property type="molecule type" value="Genomic_DNA"/>
</dbReference>
<dbReference type="AlphaFoldDB" id="A0A174PL23"/>
<dbReference type="InterPro" id="IPR036890">
    <property type="entry name" value="HATPase_C_sf"/>
</dbReference>
<protein>
    <recommendedName>
        <fullName evidence="3">ATP-binding protein</fullName>
    </recommendedName>
</protein>
<accession>A0A174PL23</accession>
<evidence type="ECO:0000313" key="2">
    <source>
        <dbReference type="Proteomes" id="UP000095564"/>
    </source>
</evidence>